<dbReference type="PRINTS" id="PR00455">
    <property type="entry name" value="HTHTETR"/>
</dbReference>
<accession>A0A0L7MDP4</accession>
<dbReference type="GO" id="GO:0003677">
    <property type="term" value="F:DNA binding"/>
    <property type="evidence" value="ECO:0007669"/>
    <property type="project" value="UniProtKB-UniRule"/>
</dbReference>
<sequence>MARPRSEEKQQALLRAATEIFAEQGLAAPTAAIAKKAGVAEGTLFRYFENKSVLVSAVCDSMLDEVERFLAKSLVGSSPGRSQSQVAWDAYIDWALANPASHAAGNILMVSSKMSEAQMERTMRLSDIALQGTSLVKGLDQAQSIEFLSMICTGMMNAVIDMAVRKPHMVNIYKHAGYQAMLQAIEVREST</sequence>
<dbReference type="PANTHER" id="PTHR30055">
    <property type="entry name" value="HTH-TYPE TRANSCRIPTIONAL REGULATOR RUTR"/>
    <property type="match status" value="1"/>
</dbReference>
<protein>
    <submittedName>
        <fullName evidence="4">TetR family transcriptional regulator</fullName>
    </submittedName>
</protein>
<dbReference type="Gene3D" id="1.10.357.10">
    <property type="entry name" value="Tetracycline Repressor, domain 2"/>
    <property type="match status" value="1"/>
</dbReference>
<dbReference type="PATRIC" id="fig|285.49.peg.2266"/>
<dbReference type="InterPro" id="IPR050109">
    <property type="entry name" value="HTH-type_TetR-like_transc_reg"/>
</dbReference>
<dbReference type="SUPFAM" id="SSF46689">
    <property type="entry name" value="Homeodomain-like"/>
    <property type="match status" value="1"/>
</dbReference>
<feature type="domain" description="HTH tetR-type" evidence="3">
    <location>
        <begin position="7"/>
        <end position="66"/>
    </location>
</feature>
<evidence type="ECO:0000256" key="1">
    <source>
        <dbReference type="ARBA" id="ARBA00023125"/>
    </source>
</evidence>
<dbReference type="AlphaFoldDB" id="A0A0L7MDP4"/>
<organism evidence="4 5">
    <name type="scientific">Comamonas testosteroni</name>
    <name type="common">Pseudomonas testosteroni</name>
    <dbReference type="NCBI Taxonomy" id="285"/>
    <lineage>
        <taxon>Bacteria</taxon>
        <taxon>Pseudomonadati</taxon>
        <taxon>Pseudomonadota</taxon>
        <taxon>Betaproteobacteria</taxon>
        <taxon>Burkholderiales</taxon>
        <taxon>Comamonadaceae</taxon>
        <taxon>Comamonas</taxon>
    </lineage>
</organism>
<dbReference type="Proteomes" id="UP000037442">
    <property type="component" value="Unassembled WGS sequence"/>
</dbReference>
<dbReference type="InterPro" id="IPR001647">
    <property type="entry name" value="HTH_TetR"/>
</dbReference>
<name>A0A0L7MDP4_COMTE</name>
<evidence type="ECO:0000259" key="3">
    <source>
        <dbReference type="PROSITE" id="PS50977"/>
    </source>
</evidence>
<gene>
    <name evidence="4" type="ORF">GL58_10970</name>
</gene>
<comment type="caution">
    <text evidence="4">The sequence shown here is derived from an EMBL/GenBank/DDBJ whole genome shotgun (WGS) entry which is preliminary data.</text>
</comment>
<feature type="DNA-binding region" description="H-T-H motif" evidence="2">
    <location>
        <begin position="29"/>
        <end position="48"/>
    </location>
</feature>
<dbReference type="PANTHER" id="PTHR30055:SF222">
    <property type="entry name" value="REGULATORY PROTEIN"/>
    <property type="match status" value="1"/>
</dbReference>
<keyword evidence="1 2" id="KW-0238">DNA-binding</keyword>
<dbReference type="InterPro" id="IPR009057">
    <property type="entry name" value="Homeodomain-like_sf"/>
</dbReference>
<dbReference type="EMBL" id="JNVD01000022">
    <property type="protein sequence ID" value="KOC20019.1"/>
    <property type="molecule type" value="Genomic_DNA"/>
</dbReference>
<evidence type="ECO:0000313" key="5">
    <source>
        <dbReference type="Proteomes" id="UP000037442"/>
    </source>
</evidence>
<evidence type="ECO:0000256" key="2">
    <source>
        <dbReference type="PROSITE-ProRule" id="PRU00335"/>
    </source>
</evidence>
<reference evidence="5" key="1">
    <citation type="submission" date="2014-06" db="EMBL/GenBank/DDBJ databases">
        <title>Draft genome sequence of C. testosteroni WDL7.</title>
        <authorList>
            <person name="Wu Y."/>
            <person name="Seshan H."/>
            <person name="Arumugam K."/>
        </authorList>
    </citation>
    <scope>NUCLEOTIDE SEQUENCE [LARGE SCALE GENOMIC DNA]</scope>
    <source>
        <strain evidence="5">WDL7</strain>
    </source>
</reference>
<dbReference type="PROSITE" id="PS50977">
    <property type="entry name" value="HTH_TETR_2"/>
    <property type="match status" value="1"/>
</dbReference>
<dbReference type="Pfam" id="PF00440">
    <property type="entry name" value="TetR_N"/>
    <property type="match status" value="1"/>
</dbReference>
<evidence type="ECO:0000313" key="4">
    <source>
        <dbReference type="EMBL" id="KOC20019.1"/>
    </source>
</evidence>
<proteinExistence type="predicted"/>